<comment type="caution">
    <text evidence="1">The sequence shown here is derived from an EMBL/GenBank/DDBJ whole genome shotgun (WGS) entry which is preliminary data.</text>
</comment>
<reference evidence="1 2" key="1">
    <citation type="submission" date="2019-11" db="EMBL/GenBank/DDBJ databases">
        <title>Draft genome sequence of Blautia luti DSM 14534T, isolated from human stool.</title>
        <authorList>
            <person name="Ortiz R."/>
            <person name="Melis-Arcos F."/>
            <person name="Covarrubias P."/>
            <person name="Cardenas J.P."/>
            <person name="Perez-Donoso J."/>
            <person name="Almonacid D."/>
        </authorList>
    </citation>
    <scope>NUCLEOTIDE SEQUENCE [LARGE SCALE GENOMIC DNA]</scope>
    <source>
        <strain evidence="1 2">DSM 14534</strain>
    </source>
</reference>
<gene>
    <name evidence="1" type="ORF">GKZ57_05925</name>
</gene>
<sequence length="120" mass="13553">MEQNFISQTPLDRMVSSDCGQMLKAAIPYLPASGRQILSVYEKAMELKNTISLFGSSTSAPELSAMSIPSREPMEMLNDIRSFCYGSSKKQLDQIVNMMAMIQMLQLMNQPEDRKEDAYE</sequence>
<evidence type="ECO:0000313" key="1">
    <source>
        <dbReference type="EMBL" id="MTD60817.1"/>
    </source>
</evidence>
<organism evidence="1 2">
    <name type="scientific">Blautia luti DSM 14534 = JCM 17040</name>
    <dbReference type="NCBI Taxonomy" id="649762"/>
    <lineage>
        <taxon>Bacteria</taxon>
        <taxon>Bacillati</taxon>
        <taxon>Bacillota</taxon>
        <taxon>Clostridia</taxon>
        <taxon>Lachnospirales</taxon>
        <taxon>Lachnospiraceae</taxon>
        <taxon>Blautia</taxon>
    </lineage>
</organism>
<dbReference type="EMBL" id="WMBC01000003">
    <property type="protein sequence ID" value="MTD60817.1"/>
    <property type="molecule type" value="Genomic_DNA"/>
</dbReference>
<dbReference type="AlphaFoldDB" id="A0A844GKP1"/>
<name>A0A844GKP1_9FIRM</name>
<dbReference type="RefSeq" id="WP_118509052.1">
    <property type="nucleotide sequence ID" value="NZ_WMBC01000003.1"/>
</dbReference>
<evidence type="ECO:0000313" key="2">
    <source>
        <dbReference type="Proteomes" id="UP000437824"/>
    </source>
</evidence>
<dbReference type="Proteomes" id="UP000437824">
    <property type="component" value="Unassembled WGS sequence"/>
</dbReference>
<protein>
    <submittedName>
        <fullName evidence="1">Uncharacterized protein</fullName>
    </submittedName>
</protein>
<proteinExistence type="predicted"/>
<accession>A0A844GKP1</accession>